<sequence length="283" mass="31040">MNIAITGATGQLGQLVIHHLFNLSSEHHLIALVRNIEKAQAQLPQGIEIHHFDYDKPESLSTALLGVDKLLLISANEIGRRTAQHQAVIEAAQASQVPYIAYTSLLNADHSSLGLAQEHRETEKLIQESGLSYTLLRNNWYIENYLGGLTQEIQHGTIYGASGDGQISAASRDEYAEAIARVLLTDTHLNKTYELASSQSFTKADLAQAISEVSQQPVQYNNLSPEAFEQLLLQVGIDEDFASFLADVDAQTQDGVMYSQSQDLQTLLGRPTASITSILQKLI</sequence>
<dbReference type="CDD" id="cd05269">
    <property type="entry name" value="TMR_SDR_a"/>
    <property type="match status" value="1"/>
</dbReference>
<dbReference type="Gene3D" id="3.40.50.720">
    <property type="entry name" value="NAD(P)-binding Rossmann-like Domain"/>
    <property type="match status" value="1"/>
</dbReference>
<dbReference type="InterPro" id="IPR052718">
    <property type="entry name" value="NmrA-type_oxidoreductase"/>
</dbReference>
<proteinExistence type="predicted"/>
<dbReference type="InterPro" id="IPR036291">
    <property type="entry name" value="NAD(P)-bd_dom_sf"/>
</dbReference>
<dbReference type="Gene3D" id="3.90.25.10">
    <property type="entry name" value="UDP-galactose 4-epimerase, domain 1"/>
    <property type="match status" value="1"/>
</dbReference>
<dbReference type="RefSeq" id="WP_163145955.1">
    <property type="nucleotide sequence ID" value="NZ_CP044455.1"/>
</dbReference>
<reference evidence="2 3" key="1">
    <citation type="submission" date="2019-09" db="EMBL/GenBank/DDBJ databases">
        <title>Non-baumannii Acinetobacter spp. carrying blaNDM-1 isolated in China.</title>
        <authorList>
            <person name="Cui C."/>
            <person name="Chen C."/>
            <person name="Sun J."/>
            <person name="Liu Y."/>
        </authorList>
    </citation>
    <scope>NUCLEOTIDE SEQUENCE [LARGE SCALE GENOMIC DNA]</scope>
    <source>
        <strain evidence="2 3">B18</strain>
    </source>
</reference>
<dbReference type="PANTHER" id="PTHR47129:SF1">
    <property type="entry name" value="NMRA-LIKE DOMAIN-CONTAINING PROTEIN"/>
    <property type="match status" value="1"/>
</dbReference>
<evidence type="ECO:0000313" key="3">
    <source>
        <dbReference type="Proteomes" id="UP000503440"/>
    </source>
</evidence>
<dbReference type="InterPro" id="IPR008030">
    <property type="entry name" value="NmrA-like"/>
</dbReference>
<dbReference type="AlphaFoldDB" id="A0A6C0Y3I1"/>
<feature type="domain" description="NmrA-like" evidence="1">
    <location>
        <begin position="2"/>
        <end position="263"/>
    </location>
</feature>
<evidence type="ECO:0000259" key="1">
    <source>
        <dbReference type="Pfam" id="PF05368"/>
    </source>
</evidence>
<protein>
    <submittedName>
        <fullName evidence="2">SDR family oxidoreductase</fullName>
    </submittedName>
</protein>
<dbReference type="PANTHER" id="PTHR47129">
    <property type="entry name" value="QUINONE OXIDOREDUCTASE 2"/>
    <property type="match status" value="1"/>
</dbReference>
<organism evidence="2 3">
    <name type="scientific">Acinetobacter indicus</name>
    <dbReference type="NCBI Taxonomy" id="756892"/>
    <lineage>
        <taxon>Bacteria</taxon>
        <taxon>Pseudomonadati</taxon>
        <taxon>Pseudomonadota</taxon>
        <taxon>Gammaproteobacteria</taxon>
        <taxon>Moraxellales</taxon>
        <taxon>Moraxellaceae</taxon>
        <taxon>Acinetobacter</taxon>
    </lineage>
</organism>
<dbReference type="EMBL" id="CP044455">
    <property type="protein sequence ID" value="QIC70630.1"/>
    <property type="molecule type" value="Genomic_DNA"/>
</dbReference>
<accession>A0A6C0Y3I1</accession>
<dbReference type="Pfam" id="PF05368">
    <property type="entry name" value="NmrA"/>
    <property type="match status" value="1"/>
</dbReference>
<gene>
    <name evidence="2" type="ORF">FSC09_09485</name>
</gene>
<dbReference type="SUPFAM" id="SSF51735">
    <property type="entry name" value="NAD(P)-binding Rossmann-fold domains"/>
    <property type="match status" value="1"/>
</dbReference>
<name>A0A6C0Y3I1_9GAMM</name>
<dbReference type="Proteomes" id="UP000503440">
    <property type="component" value="Chromosome"/>
</dbReference>
<evidence type="ECO:0000313" key="2">
    <source>
        <dbReference type="EMBL" id="QIC70630.1"/>
    </source>
</evidence>